<dbReference type="InterPro" id="IPR002999">
    <property type="entry name" value="Tudor"/>
</dbReference>
<dbReference type="RefSeq" id="XP_031442995.2">
    <property type="nucleotide sequence ID" value="XM_031587135.2"/>
</dbReference>
<dbReference type="GO" id="GO:0005243">
    <property type="term" value="F:gap junction channel activity"/>
    <property type="evidence" value="ECO:0007669"/>
    <property type="project" value="TreeGrafter"/>
</dbReference>
<dbReference type="PROSITE" id="PS00408">
    <property type="entry name" value="CONNEXINS_2"/>
    <property type="match status" value="1"/>
</dbReference>
<evidence type="ECO:0000256" key="5">
    <source>
        <dbReference type="ARBA" id="ARBA00022868"/>
    </source>
</evidence>
<dbReference type="Proteomes" id="UP000515152">
    <property type="component" value="Chromosome 20"/>
</dbReference>
<gene>
    <name evidence="14" type="primary">LOC105906252</name>
</gene>
<dbReference type="GeneID" id="105906252"/>
<dbReference type="Pfam" id="PF00567">
    <property type="entry name" value="TUDOR"/>
    <property type="match status" value="1"/>
</dbReference>
<keyword evidence="6" id="KW-0965">Cell junction</keyword>
<dbReference type="GO" id="GO:0007267">
    <property type="term" value="P:cell-cell signaling"/>
    <property type="evidence" value="ECO:0007669"/>
    <property type="project" value="TreeGrafter"/>
</dbReference>
<feature type="region of interest" description="Disordered" evidence="9">
    <location>
        <begin position="317"/>
        <end position="350"/>
    </location>
</feature>
<dbReference type="PANTHER" id="PTHR11984:SF20">
    <property type="entry name" value="GAP JUNCTION BETA-1 PROTEIN"/>
    <property type="match status" value="1"/>
</dbReference>
<dbReference type="Pfam" id="PF00029">
    <property type="entry name" value="Connexin"/>
    <property type="match status" value="1"/>
</dbReference>
<evidence type="ECO:0000256" key="10">
    <source>
        <dbReference type="SAM" id="Phobius"/>
    </source>
</evidence>
<evidence type="ECO:0000256" key="3">
    <source>
        <dbReference type="ARBA" id="ARBA00022475"/>
    </source>
</evidence>
<reference evidence="14" key="1">
    <citation type="submission" date="2025-08" db="UniProtKB">
        <authorList>
            <consortium name="RefSeq"/>
        </authorList>
    </citation>
    <scope>IDENTIFICATION</scope>
</reference>
<dbReference type="InterPro" id="IPR019570">
    <property type="entry name" value="Connexin_CCC"/>
</dbReference>
<feature type="transmembrane region" description="Helical" evidence="10">
    <location>
        <begin position="784"/>
        <end position="804"/>
    </location>
</feature>
<accession>A0A6P8H6J2</accession>
<feature type="domain" description="Connexin cysteine-rich" evidence="12">
    <location>
        <begin position="853"/>
        <end position="920"/>
    </location>
</feature>
<evidence type="ECO:0000313" key="13">
    <source>
        <dbReference type="Proteomes" id="UP000515152"/>
    </source>
</evidence>
<sequence>MEPHPIYLPIHLFTKLFFFEKARNNFDNELRMFTLKTYADLEGYLKSPLTQVYKEYSYLMKTLDAKYEAITLLSTVLKDIQSVPNGKSHNIGKLTNMKKKKQGTLNSEMLKCEPMLQNTPVAVTIPKAVQVIDTVSSCQQKTALPETPEVPGEVSQHRRLSAVDSNTVVGSPHIAESNKISKNKMPKDVLPKKSEVTVCLPHSPNASKDVVPKIVTMNEHKPPAVQVTQTFAAPKSVPVRQTTKETHPNLIQNFPSHLIDVGLDICSEVQYQKQTSSQLMAFLKTSRKTQFMTLLTFIKSSCERGKTYPMMLASGQMNTGSATEPKTEVTTTSPPKDKRGTGPPEVKGPIFQVKHVNDGSLIYSCIVATSTELWDISDICTGVSHAPSESQSVVGSGPSSLQEVLNLESCPDPERPLASHQVEGVSVEESGDVDEGLRNDAGSAVAIPPFQIRKFEEMAVVVTHVVDPGLFYIQHQNSKLTQLSSEMDCCLGLCFSLNKCDAFLAQIDRVPDIGSYALGWFPQQQEWCRVQVAKICGVKGDAFHCSTDYGSIKNIQVEVQRVDFGDTACLSLKDLRKLSTEVAAYPAQALQVALANVSPADGTVWTGQAVSWFKNKVNNRTLYARLYRQEIRVTVELFMEKGKIGAMRRGASLSLRLAQNGHAKHSQLKNIGLKRSLAQEQSRKEAVAWEKYLISCYAQNKKYLESKMNWGTFYAVISGVNRHSTGIGRVWLSVIFIFRILVLVVAAESVWGDEKAMFICNTQQPGCNSVCYDHFFPISHIRLWVLQVILVSTPALLVAMHVAHRRHVDKRILRMSGRGSNAKDLEQIKNQKFKITGGLWWTYTISILFRIIFEVGFLFIFYLIYPGFTMLRLVKCDSYPCPNTVDCFISRPTEKTIFTVFMLAVSGVCLLLNIAELLYLVGKACRRFCQGSDKDVRGAWITQKLSSYKQNEINQLISEHSFKGKFSVGRKSPAEKEERCSAC</sequence>
<dbReference type="SMART" id="SM00037">
    <property type="entry name" value="CNX"/>
    <property type="match status" value="1"/>
</dbReference>
<feature type="domain" description="Connexin N-terminal" evidence="11">
    <location>
        <begin position="749"/>
        <end position="782"/>
    </location>
</feature>
<feature type="transmembrane region" description="Helical" evidence="10">
    <location>
        <begin position="839"/>
        <end position="865"/>
    </location>
</feature>
<dbReference type="FunFam" id="1.20.1440.80:FF:000001">
    <property type="entry name" value="Gap junction alpha-1"/>
    <property type="match status" value="1"/>
</dbReference>
<name>A0A6P8H6J2_CLUHA</name>
<evidence type="ECO:0000313" key="14">
    <source>
        <dbReference type="RefSeq" id="XP_031442995.2"/>
    </source>
</evidence>
<proteinExistence type="predicted"/>
<dbReference type="InterPro" id="IPR013092">
    <property type="entry name" value="Connexin_N"/>
</dbReference>
<evidence type="ECO:0000256" key="2">
    <source>
        <dbReference type="ARBA" id="ARBA00004651"/>
    </source>
</evidence>
<keyword evidence="13" id="KW-1185">Reference proteome</keyword>
<organism evidence="13 14">
    <name type="scientific">Clupea harengus</name>
    <name type="common">Atlantic herring</name>
    <dbReference type="NCBI Taxonomy" id="7950"/>
    <lineage>
        <taxon>Eukaryota</taxon>
        <taxon>Metazoa</taxon>
        <taxon>Chordata</taxon>
        <taxon>Craniata</taxon>
        <taxon>Vertebrata</taxon>
        <taxon>Euteleostomi</taxon>
        <taxon>Actinopterygii</taxon>
        <taxon>Neopterygii</taxon>
        <taxon>Teleostei</taxon>
        <taxon>Clupei</taxon>
        <taxon>Clupeiformes</taxon>
        <taxon>Clupeoidei</taxon>
        <taxon>Clupeidae</taxon>
        <taxon>Clupea</taxon>
    </lineage>
</organism>
<feature type="transmembrane region" description="Helical" evidence="10">
    <location>
        <begin position="897"/>
        <end position="921"/>
    </location>
</feature>
<evidence type="ECO:0000256" key="9">
    <source>
        <dbReference type="SAM" id="MobiDB-lite"/>
    </source>
</evidence>
<dbReference type="KEGG" id="char:105906252"/>
<dbReference type="InterPro" id="IPR000500">
    <property type="entry name" value="Connexin"/>
</dbReference>
<evidence type="ECO:0000256" key="6">
    <source>
        <dbReference type="ARBA" id="ARBA00022949"/>
    </source>
</evidence>
<dbReference type="InterPro" id="IPR017990">
    <property type="entry name" value="Connexin_CS"/>
</dbReference>
<dbReference type="AlphaFoldDB" id="A0A6P8H6J2"/>
<dbReference type="PANTHER" id="PTHR11984">
    <property type="entry name" value="CONNEXIN"/>
    <property type="match status" value="1"/>
</dbReference>
<dbReference type="GO" id="GO:0005922">
    <property type="term" value="C:connexin complex"/>
    <property type="evidence" value="ECO:0007669"/>
    <property type="project" value="InterPro"/>
</dbReference>
<evidence type="ECO:0000259" key="11">
    <source>
        <dbReference type="SMART" id="SM00037"/>
    </source>
</evidence>
<keyword evidence="4 10" id="KW-0812">Transmembrane</keyword>
<protein>
    <submittedName>
        <fullName evidence="14">Uncharacterized protein LOC105906252</fullName>
    </submittedName>
</protein>
<dbReference type="OrthoDB" id="8934037at2759"/>
<evidence type="ECO:0000259" key="12">
    <source>
        <dbReference type="SMART" id="SM01089"/>
    </source>
</evidence>
<evidence type="ECO:0000256" key="8">
    <source>
        <dbReference type="ARBA" id="ARBA00023136"/>
    </source>
</evidence>
<feature type="compositionally biased region" description="Polar residues" evidence="9">
    <location>
        <begin position="317"/>
        <end position="334"/>
    </location>
</feature>
<keyword evidence="3" id="KW-1003">Cell membrane</keyword>
<keyword evidence="7 10" id="KW-1133">Transmembrane helix</keyword>
<feature type="region of interest" description="Disordered" evidence="9">
    <location>
        <begin position="413"/>
        <end position="432"/>
    </location>
</feature>
<dbReference type="PROSITE" id="PS00407">
    <property type="entry name" value="CONNEXINS_1"/>
    <property type="match status" value="1"/>
</dbReference>
<evidence type="ECO:0000256" key="7">
    <source>
        <dbReference type="ARBA" id="ARBA00022989"/>
    </source>
</evidence>
<keyword evidence="8 10" id="KW-0472">Membrane</keyword>
<keyword evidence="5" id="KW-0303">Gap junction</keyword>
<comment type="subcellular location">
    <subcellularLocation>
        <location evidence="1">Cell junction</location>
        <location evidence="1">Gap junction</location>
    </subcellularLocation>
    <subcellularLocation>
        <location evidence="2">Cell membrane</location>
        <topology evidence="2">Multi-pass membrane protein</topology>
    </subcellularLocation>
</comment>
<evidence type="ECO:0000256" key="1">
    <source>
        <dbReference type="ARBA" id="ARBA00004610"/>
    </source>
</evidence>
<evidence type="ECO:0000256" key="4">
    <source>
        <dbReference type="ARBA" id="ARBA00022692"/>
    </source>
</evidence>
<dbReference type="SMART" id="SM01089">
    <property type="entry name" value="Connexin_CCC"/>
    <property type="match status" value="1"/>
</dbReference>